<evidence type="ECO:0000313" key="2">
    <source>
        <dbReference type="Proteomes" id="UP000031036"/>
    </source>
</evidence>
<accession>A0A0B2UIP2</accession>
<organism evidence="1 2">
    <name type="scientific">Toxocara canis</name>
    <name type="common">Canine roundworm</name>
    <dbReference type="NCBI Taxonomy" id="6265"/>
    <lineage>
        <taxon>Eukaryota</taxon>
        <taxon>Metazoa</taxon>
        <taxon>Ecdysozoa</taxon>
        <taxon>Nematoda</taxon>
        <taxon>Chromadorea</taxon>
        <taxon>Rhabditida</taxon>
        <taxon>Spirurina</taxon>
        <taxon>Ascaridomorpha</taxon>
        <taxon>Ascaridoidea</taxon>
        <taxon>Toxocaridae</taxon>
        <taxon>Toxocara</taxon>
    </lineage>
</organism>
<gene>
    <name evidence="1" type="ORF">Tcan_12092</name>
</gene>
<evidence type="ECO:0000313" key="1">
    <source>
        <dbReference type="EMBL" id="KHN70946.1"/>
    </source>
</evidence>
<dbReference type="AlphaFoldDB" id="A0A0B2UIP2"/>
<dbReference type="Proteomes" id="UP000031036">
    <property type="component" value="Unassembled WGS sequence"/>
</dbReference>
<name>A0A0B2UIP2_TOXCA</name>
<comment type="caution">
    <text evidence="1">The sequence shown here is derived from an EMBL/GenBank/DDBJ whole genome shotgun (WGS) entry which is preliminary data.</text>
</comment>
<keyword evidence="2" id="KW-1185">Reference proteome</keyword>
<dbReference type="OrthoDB" id="5861725at2759"/>
<reference evidence="1 2" key="1">
    <citation type="submission" date="2014-11" db="EMBL/GenBank/DDBJ databases">
        <title>Genetic blueprint of the zoonotic pathogen Toxocara canis.</title>
        <authorList>
            <person name="Zhu X.-Q."/>
            <person name="Korhonen P.K."/>
            <person name="Cai H."/>
            <person name="Young N.D."/>
            <person name="Nejsum P."/>
            <person name="von Samson-Himmelstjerna G."/>
            <person name="Boag P.R."/>
            <person name="Tan P."/>
            <person name="Li Q."/>
            <person name="Min J."/>
            <person name="Yang Y."/>
            <person name="Wang X."/>
            <person name="Fang X."/>
            <person name="Hall R.S."/>
            <person name="Hofmann A."/>
            <person name="Sternberg P.W."/>
            <person name="Jex A.R."/>
            <person name="Gasser R.B."/>
        </authorList>
    </citation>
    <scope>NUCLEOTIDE SEQUENCE [LARGE SCALE GENOMIC DNA]</scope>
    <source>
        <strain evidence="1">PN_DK_2014</strain>
    </source>
</reference>
<protein>
    <submittedName>
        <fullName evidence="1">Uncharacterized protein</fullName>
    </submittedName>
</protein>
<sequence>MPHPSSQRFPSHVPWHAGFCVARTDEQSMICYRNEQAASRAGSHLPRIRLDGGFRSFWKHWRSNVSFSQPCSSFDSRPGFYTGAFGEMPGFHNASGLPYALKEETVEELRTDCMATASVPLRSSTLKPIDIRKKMSGGAMLIRRKATSKHSPNQGATFISDTE</sequence>
<dbReference type="EMBL" id="JPKZ01022847">
    <property type="protein sequence ID" value="KHN70946.1"/>
    <property type="molecule type" value="Genomic_DNA"/>
</dbReference>
<proteinExistence type="predicted"/>